<sequence length="172" mass="18931">PEPNISLEAHLAETLRPLPSLLPNDLADKLTPYLVDPLPNLIPYSLLYAISRWARSNEGHDALRAQCPELDPQSYSMVSLLAGTTTSPDRFLGEYIPPKDPAVIQAENNREKKAITALINALLSIGGSAVATWYAAEKTGWRNEWRVLLALFVAITVAVAEGILFLIWQSRA</sequence>
<dbReference type="AlphaFoldDB" id="A0A2A9NMZ8"/>
<evidence type="ECO:0000256" key="1">
    <source>
        <dbReference type="SAM" id="Phobius"/>
    </source>
</evidence>
<protein>
    <submittedName>
        <fullName evidence="2">Uncharacterized protein</fullName>
    </submittedName>
</protein>
<gene>
    <name evidence="2" type="ORF">AMATHDRAFT_116241</name>
</gene>
<accession>A0A2A9NMZ8</accession>
<feature type="transmembrane region" description="Helical" evidence="1">
    <location>
        <begin position="147"/>
        <end position="168"/>
    </location>
</feature>
<dbReference type="OrthoDB" id="3193718at2759"/>
<reference evidence="2 3" key="1">
    <citation type="submission" date="2014-02" db="EMBL/GenBank/DDBJ databases">
        <title>Transposable element dynamics among asymbiotic and ectomycorrhizal Amanita fungi.</title>
        <authorList>
            <consortium name="DOE Joint Genome Institute"/>
            <person name="Hess J."/>
            <person name="Skrede I."/>
            <person name="Wolfe B."/>
            <person name="LaButti K."/>
            <person name="Ohm R.A."/>
            <person name="Grigoriev I.V."/>
            <person name="Pringle A."/>
        </authorList>
    </citation>
    <scope>NUCLEOTIDE SEQUENCE [LARGE SCALE GENOMIC DNA]</scope>
    <source>
        <strain evidence="2 3">SKay4041</strain>
    </source>
</reference>
<organism evidence="2 3">
    <name type="scientific">Amanita thiersii Skay4041</name>
    <dbReference type="NCBI Taxonomy" id="703135"/>
    <lineage>
        <taxon>Eukaryota</taxon>
        <taxon>Fungi</taxon>
        <taxon>Dikarya</taxon>
        <taxon>Basidiomycota</taxon>
        <taxon>Agaricomycotina</taxon>
        <taxon>Agaricomycetes</taxon>
        <taxon>Agaricomycetidae</taxon>
        <taxon>Agaricales</taxon>
        <taxon>Pluteineae</taxon>
        <taxon>Amanitaceae</taxon>
        <taxon>Amanita</taxon>
    </lineage>
</organism>
<evidence type="ECO:0000313" key="2">
    <source>
        <dbReference type="EMBL" id="PFH51919.1"/>
    </source>
</evidence>
<dbReference type="Proteomes" id="UP000242287">
    <property type="component" value="Unassembled WGS sequence"/>
</dbReference>
<keyword evidence="1" id="KW-0472">Membrane</keyword>
<keyword evidence="1" id="KW-0812">Transmembrane</keyword>
<keyword evidence="1" id="KW-1133">Transmembrane helix</keyword>
<feature type="non-terminal residue" evidence="2">
    <location>
        <position position="172"/>
    </location>
</feature>
<dbReference type="GO" id="GO:0070072">
    <property type="term" value="P:vacuolar proton-transporting V-type ATPase complex assembly"/>
    <property type="evidence" value="ECO:0007669"/>
    <property type="project" value="InterPro"/>
</dbReference>
<dbReference type="EMBL" id="KZ301983">
    <property type="protein sequence ID" value="PFH51919.1"/>
    <property type="molecule type" value="Genomic_DNA"/>
</dbReference>
<evidence type="ECO:0000313" key="3">
    <source>
        <dbReference type="Proteomes" id="UP000242287"/>
    </source>
</evidence>
<dbReference type="InterPro" id="IPR021013">
    <property type="entry name" value="ATPase_Vma12"/>
</dbReference>
<dbReference type="Pfam" id="PF11712">
    <property type="entry name" value="Vma12"/>
    <property type="match status" value="1"/>
</dbReference>
<proteinExistence type="predicted"/>
<keyword evidence="3" id="KW-1185">Reference proteome</keyword>
<name>A0A2A9NMZ8_9AGAR</name>
<feature type="transmembrane region" description="Helical" evidence="1">
    <location>
        <begin position="114"/>
        <end position="135"/>
    </location>
</feature>
<feature type="non-terminal residue" evidence="2">
    <location>
        <position position="1"/>
    </location>
</feature>